<evidence type="ECO:0000313" key="2">
    <source>
        <dbReference type="Proteomes" id="UP001445076"/>
    </source>
</evidence>
<sequence>VTLSQYVGEISSRNLEDTLITTRKSNCDIDAITATKICVYRTWSLFSSVNLEVKGVAQGIYSECFNGWSYPACGRENIKLDGNSSRRMFIGILRGIAKIMFQV</sequence>
<evidence type="ECO:0000313" key="1">
    <source>
        <dbReference type="EMBL" id="KAK8738744.1"/>
    </source>
</evidence>
<organism evidence="1 2">
    <name type="scientific">Cherax quadricarinatus</name>
    <name type="common">Australian red claw crayfish</name>
    <dbReference type="NCBI Taxonomy" id="27406"/>
    <lineage>
        <taxon>Eukaryota</taxon>
        <taxon>Metazoa</taxon>
        <taxon>Ecdysozoa</taxon>
        <taxon>Arthropoda</taxon>
        <taxon>Crustacea</taxon>
        <taxon>Multicrustacea</taxon>
        <taxon>Malacostraca</taxon>
        <taxon>Eumalacostraca</taxon>
        <taxon>Eucarida</taxon>
        <taxon>Decapoda</taxon>
        <taxon>Pleocyemata</taxon>
        <taxon>Astacidea</taxon>
        <taxon>Parastacoidea</taxon>
        <taxon>Parastacidae</taxon>
        <taxon>Cherax</taxon>
    </lineage>
</organism>
<reference evidence="1 2" key="1">
    <citation type="journal article" date="2024" name="BMC Genomics">
        <title>Genome assembly of redclaw crayfish (Cherax quadricarinatus) provides insights into its immune adaptation and hypoxia tolerance.</title>
        <authorList>
            <person name="Liu Z."/>
            <person name="Zheng J."/>
            <person name="Li H."/>
            <person name="Fang K."/>
            <person name="Wang S."/>
            <person name="He J."/>
            <person name="Zhou D."/>
            <person name="Weng S."/>
            <person name="Chi M."/>
            <person name="Gu Z."/>
            <person name="He J."/>
            <person name="Li F."/>
            <person name="Wang M."/>
        </authorList>
    </citation>
    <scope>NUCLEOTIDE SEQUENCE [LARGE SCALE GENOMIC DNA]</scope>
    <source>
        <strain evidence="1">ZL_2023a</strain>
    </source>
</reference>
<feature type="non-terminal residue" evidence="1">
    <location>
        <position position="1"/>
    </location>
</feature>
<keyword evidence="2" id="KW-1185">Reference proteome</keyword>
<dbReference type="Proteomes" id="UP001445076">
    <property type="component" value="Unassembled WGS sequence"/>
</dbReference>
<protein>
    <submittedName>
        <fullName evidence="1">Uncharacterized protein</fullName>
    </submittedName>
</protein>
<dbReference type="EMBL" id="JARKIK010000038">
    <property type="protein sequence ID" value="KAK8738744.1"/>
    <property type="molecule type" value="Genomic_DNA"/>
</dbReference>
<gene>
    <name evidence="1" type="ORF">OTU49_003654</name>
</gene>
<proteinExistence type="predicted"/>
<dbReference type="AlphaFoldDB" id="A0AAW0XEG9"/>
<accession>A0AAW0XEG9</accession>
<comment type="caution">
    <text evidence="1">The sequence shown here is derived from an EMBL/GenBank/DDBJ whole genome shotgun (WGS) entry which is preliminary data.</text>
</comment>
<name>A0AAW0XEG9_CHEQU</name>